<dbReference type="Gene3D" id="3.50.50.60">
    <property type="entry name" value="FAD/NAD(P)-binding domain"/>
    <property type="match status" value="2"/>
</dbReference>
<dbReference type="PANTHER" id="PTHR38663:SF1">
    <property type="entry name" value="L-ORNITHINE N(5)-MONOOXYGENASE"/>
    <property type="match status" value="1"/>
</dbReference>
<keyword evidence="6" id="KW-1185">Reference proteome</keyword>
<dbReference type="Pfam" id="PF07992">
    <property type="entry name" value="Pyr_redox_2"/>
    <property type="match status" value="1"/>
</dbReference>
<organism evidence="5 6">
    <name type="scientific">Stemphylium lycopersici</name>
    <name type="common">Tomato gray leaf spot disease fungus</name>
    <name type="synonym">Thyrospora lycopersici</name>
    <dbReference type="NCBI Taxonomy" id="183478"/>
    <lineage>
        <taxon>Eukaryota</taxon>
        <taxon>Fungi</taxon>
        <taxon>Dikarya</taxon>
        <taxon>Ascomycota</taxon>
        <taxon>Pezizomycotina</taxon>
        <taxon>Dothideomycetes</taxon>
        <taxon>Pleosporomycetidae</taxon>
        <taxon>Pleosporales</taxon>
        <taxon>Pleosporineae</taxon>
        <taxon>Pleosporaceae</taxon>
        <taxon>Stemphylium</taxon>
    </lineage>
</organism>
<dbReference type="Pfam" id="PF20684">
    <property type="entry name" value="Fung_rhodopsin"/>
    <property type="match status" value="1"/>
</dbReference>
<dbReference type="InterPro" id="IPR049326">
    <property type="entry name" value="Rhodopsin_dom_fungi"/>
</dbReference>
<sequence>MPDVLQPEAGIFYGATDTVLIAIMHEITKTSSNLIPPGDDISKYSEAEIKTRIYGSKLVLVVEQMQILTIWLVKACLLIMYNRMTLVLPQHKIVIGTSIYVAISFVVMEVLYLGVWCRPFNQYWAVPPNSKQCSAATNHLITNAVFNISSDLIILSIPMPLLFKVRLPRKNKIILFVIFCIGAFTIVAAALNKYYSFTHPFGNEWTIWYLRESYTAILCANLPLTYPLIQRVFGLRNWSSNTYEAENSYTVSVAQPQYSTQQHTRTYWPEPRAEQIPRGFRDIFRRTESQEDMNGGLGKQREDRDPQFITSAIEMEENHHSQRVSNLSAPVSWRTSQSQEDGIKTPDPYHALASATFTARSRASRDLSEPLQLWRPDRPVESMVSNSIPANPTTMHIHDVLIIGAGPAGLAVAARLHEQTPSATFTDDEHQRYHWIKKHGQKMNIKNYRKNKDSLLTPPSTPGSSNCGCSQRPEEAIDMLVLDADGADWMSKWKRLFKTFHIDYLRSPMFFHVDPADRDALLGYTYENEREKDIQALPGVAGKEVSKHKKKKKLKQGRFLGGAPDVDERDRKDYFVPRTDLFDAHCDEVIRRYRLGKDMLRQESVIDIEYDEISKFADAEHDSVISDDGSDDDRKIFRVVTNQGVRYAHLVILAVGAGNAPSIPQVPGLPNTHPHEGFAHAMQIKQFPATHVTAKIKARQNTNMLIVGGGLTSIQLADLALKRGVSKVWMLMRGPLKVKHFDVDLEWVGKFRNFKQAAFWTADTDEERWEMMVQARNGGSMTPRYRKILDTHVAHGKIALHTHTTLQSMSWDSLSKIWACETSSPETKLPPLDYIVFATGIQSDIRTIPFLQTIQKQHAIKYVGGLPCLNEDLMWNDDVPLFVTGRLAGLRLGPGAPNLVGARVGAERIAWNVDDALKSLGRKRSVVLNGERSESGDERMEAYATARDNRFGSLMEMGG</sequence>
<keyword evidence="2" id="KW-0812">Transmembrane</keyword>
<evidence type="ECO:0000259" key="3">
    <source>
        <dbReference type="Pfam" id="PF07992"/>
    </source>
</evidence>
<evidence type="ECO:0000313" key="5">
    <source>
        <dbReference type="EMBL" id="RAR06779.1"/>
    </source>
</evidence>
<dbReference type="GO" id="GO:0016491">
    <property type="term" value="F:oxidoreductase activity"/>
    <property type="evidence" value="ECO:0007669"/>
    <property type="project" value="InterPro"/>
</dbReference>
<keyword evidence="2" id="KW-1133">Transmembrane helix</keyword>
<dbReference type="InterPro" id="IPR023753">
    <property type="entry name" value="FAD/NAD-binding_dom"/>
</dbReference>
<reference evidence="6" key="1">
    <citation type="submission" date="2018-05" db="EMBL/GenBank/DDBJ databases">
        <title>Draft genome sequence of Stemphylium lycopersici strain CIDEFI 213.</title>
        <authorList>
            <person name="Medina R."/>
            <person name="Franco M.E.E."/>
            <person name="Lucentini C.G."/>
            <person name="Saparrat M.C.N."/>
            <person name="Balatti P.A."/>
        </authorList>
    </citation>
    <scope>NUCLEOTIDE SEQUENCE [LARGE SCALE GENOMIC DNA]</scope>
    <source>
        <strain evidence="6">CIDEFI 213</strain>
    </source>
</reference>
<dbReference type="AlphaFoldDB" id="A0A364MY14"/>
<evidence type="ECO:0000313" key="6">
    <source>
        <dbReference type="Proteomes" id="UP000249619"/>
    </source>
</evidence>
<feature type="domain" description="FAD/NAD(P)-binding" evidence="3">
    <location>
        <begin position="576"/>
        <end position="846"/>
    </location>
</feature>
<keyword evidence="2" id="KW-0472">Membrane</keyword>
<evidence type="ECO:0000259" key="4">
    <source>
        <dbReference type="Pfam" id="PF20684"/>
    </source>
</evidence>
<feature type="transmembrane region" description="Helical" evidence="2">
    <location>
        <begin position="93"/>
        <end position="116"/>
    </location>
</feature>
<evidence type="ECO:0000256" key="1">
    <source>
        <dbReference type="SAM" id="MobiDB-lite"/>
    </source>
</evidence>
<comment type="caution">
    <text evidence="5">The sequence shown here is derived from an EMBL/GenBank/DDBJ whole genome shotgun (WGS) entry which is preliminary data.</text>
</comment>
<feature type="region of interest" description="Disordered" evidence="1">
    <location>
        <begin position="316"/>
        <end position="348"/>
    </location>
</feature>
<feature type="transmembrane region" description="Helical" evidence="2">
    <location>
        <begin position="64"/>
        <end position="81"/>
    </location>
</feature>
<proteinExistence type="predicted"/>
<feature type="transmembrane region" description="Helical" evidence="2">
    <location>
        <begin position="173"/>
        <end position="191"/>
    </location>
</feature>
<dbReference type="PANTHER" id="PTHR38663">
    <property type="match status" value="1"/>
</dbReference>
<dbReference type="SUPFAM" id="SSF51905">
    <property type="entry name" value="FAD/NAD(P)-binding domain"/>
    <property type="match status" value="2"/>
</dbReference>
<evidence type="ECO:0000256" key="2">
    <source>
        <dbReference type="SAM" id="Phobius"/>
    </source>
</evidence>
<gene>
    <name evidence="5" type="ORF">DDE83_006780</name>
</gene>
<accession>A0A364MY14</accession>
<name>A0A364MY14_STELY</name>
<dbReference type="Proteomes" id="UP000249619">
    <property type="component" value="Unassembled WGS sequence"/>
</dbReference>
<feature type="compositionally biased region" description="Polar residues" evidence="1">
    <location>
        <begin position="323"/>
        <end position="340"/>
    </location>
</feature>
<feature type="domain" description="Rhodopsin" evidence="4">
    <location>
        <begin position="38"/>
        <end position="231"/>
    </location>
</feature>
<protein>
    <submittedName>
        <fullName evidence="5">Nucleotide-binding domain-containing protein</fullName>
    </submittedName>
</protein>
<dbReference type="InterPro" id="IPR036188">
    <property type="entry name" value="FAD/NAD-bd_sf"/>
</dbReference>
<dbReference type="EMBL" id="QGDH01000110">
    <property type="protein sequence ID" value="RAR06779.1"/>
    <property type="molecule type" value="Genomic_DNA"/>
</dbReference>